<dbReference type="InterPro" id="IPR045829">
    <property type="entry name" value="PKD_6"/>
</dbReference>
<feature type="domain" description="PKD-like" evidence="5">
    <location>
        <begin position="971"/>
        <end position="1049"/>
    </location>
</feature>
<dbReference type="NCBIfam" id="TIGR04131">
    <property type="entry name" value="Bac_Flav_CTERM"/>
    <property type="match status" value="1"/>
</dbReference>
<evidence type="ECO:0000259" key="5">
    <source>
        <dbReference type="Pfam" id="PF19408"/>
    </source>
</evidence>
<feature type="chain" id="PRO_5010167250" evidence="3">
    <location>
        <begin position="25"/>
        <end position="1398"/>
    </location>
</feature>
<feature type="domain" description="PKD-like" evidence="5">
    <location>
        <begin position="708"/>
        <end position="785"/>
    </location>
</feature>
<dbReference type="RefSeq" id="WP_076668208.1">
    <property type="nucleotide sequence ID" value="NZ_FTPP01000002.1"/>
</dbReference>
<feature type="domain" description="PKD-like" evidence="5">
    <location>
        <begin position="1231"/>
        <end position="1299"/>
    </location>
</feature>
<proteinExistence type="inferred from homology"/>
<protein>
    <submittedName>
        <fullName evidence="6">Conserved repeat domain-containing protein/gliding motility-associated C-terminal domain-containing protein</fullName>
    </submittedName>
</protein>
<dbReference type="Pfam" id="PF01345">
    <property type="entry name" value="DUF11"/>
    <property type="match status" value="1"/>
</dbReference>
<feature type="domain" description="PKD-like" evidence="5">
    <location>
        <begin position="618"/>
        <end position="696"/>
    </location>
</feature>
<feature type="signal peptide" evidence="3">
    <location>
        <begin position="1"/>
        <end position="24"/>
    </location>
</feature>
<evidence type="ECO:0000313" key="6">
    <source>
        <dbReference type="EMBL" id="SIT88650.1"/>
    </source>
</evidence>
<dbReference type="InterPro" id="IPR026341">
    <property type="entry name" value="T9SS_type_B"/>
</dbReference>
<dbReference type="Gene3D" id="2.60.40.10">
    <property type="entry name" value="Immunoglobulins"/>
    <property type="match status" value="1"/>
</dbReference>
<dbReference type="EMBL" id="FTPP01000002">
    <property type="protein sequence ID" value="SIT88650.1"/>
    <property type="molecule type" value="Genomic_DNA"/>
</dbReference>
<accession>A0A1R3XC24</accession>
<comment type="similarity">
    <text evidence="1">Belongs to the ice-binding protein family.</text>
</comment>
<feature type="domain" description="PKD-like" evidence="5">
    <location>
        <begin position="1058"/>
        <end position="1136"/>
    </location>
</feature>
<gene>
    <name evidence="6" type="ORF">SAMN05444128_1883</name>
</gene>
<dbReference type="Pfam" id="PF13585">
    <property type="entry name" value="CHU_C"/>
    <property type="match status" value="1"/>
</dbReference>
<feature type="domain" description="PKD-like" evidence="5">
    <location>
        <begin position="442"/>
        <end position="523"/>
    </location>
</feature>
<feature type="domain" description="PKD-like" evidence="5">
    <location>
        <begin position="1142"/>
        <end position="1222"/>
    </location>
</feature>
<dbReference type="STRING" id="1317125.SAMN05444128_1883"/>
<dbReference type="NCBIfam" id="TIGR01451">
    <property type="entry name" value="B_ant_repeat"/>
    <property type="match status" value="1"/>
</dbReference>
<organism evidence="6 7">
    <name type="scientific">Pontibacter indicus</name>
    <dbReference type="NCBI Taxonomy" id="1317125"/>
    <lineage>
        <taxon>Bacteria</taxon>
        <taxon>Pseudomonadati</taxon>
        <taxon>Bacteroidota</taxon>
        <taxon>Cytophagia</taxon>
        <taxon>Cytophagales</taxon>
        <taxon>Hymenobacteraceae</taxon>
        <taxon>Pontibacter</taxon>
    </lineage>
</organism>
<evidence type="ECO:0000313" key="7">
    <source>
        <dbReference type="Proteomes" id="UP000187181"/>
    </source>
</evidence>
<evidence type="ECO:0000256" key="3">
    <source>
        <dbReference type="SAM" id="SignalP"/>
    </source>
</evidence>
<keyword evidence="2 3" id="KW-0732">Signal</keyword>
<dbReference type="OrthoDB" id="2582440at2"/>
<evidence type="ECO:0000259" key="4">
    <source>
        <dbReference type="Pfam" id="PF01345"/>
    </source>
</evidence>
<feature type="domain" description="PKD-like" evidence="5">
    <location>
        <begin position="358"/>
        <end position="436"/>
    </location>
</feature>
<feature type="domain" description="PKD-like" evidence="5">
    <location>
        <begin position="794"/>
        <end position="874"/>
    </location>
</feature>
<feature type="domain" description="DUF11" evidence="4">
    <location>
        <begin position="233"/>
        <end position="348"/>
    </location>
</feature>
<feature type="domain" description="PKD-like" evidence="5">
    <location>
        <begin position="530"/>
        <end position="612"/>
    </location>
</feature>
<dbReference type="InterPro" id="IPR001434">
    <property type="entry name" value="OmcB-like_DUF11"/>
</dbReference>
<keyword evidence="7" id="KW-1185">Reference proteome</keyword>
<dbReference type="Pfam" id="PF11999">
    <property type="entry name" value="Ice_binding"/>
    <property type="match status" value="1"/>
</dbReference>
<dbReference type="Proteomes" id="UP000187181">
    <property type="component" value="Unassembled WGS sequence"/>
</dbReference>
<name>A0A1R3XC24_9BACT</name>
<sequence>MTSFSSRALLLVLGLWLVVFGVNAQQAPTLGAFYDYNVVGGDRVFNQANTNTVVRAKAASVSRPAQNFSPGAVWRGIDNVNAAANAALAAATSVYNTAAATAPTATLTNPELGGRTYTSGVYVFNGDATVTNDITLDGNNNPNAVFIFIVKGSLNIGAGVDIELIRDAKIGNVFWVVENELTVANGAEIKGQYLAKQAVTIGDGSIVRGRVASLQGEVRLNNNNFFLPTDLEIKITKTEGNAGVDRYIVGQTITYTFTVTNKGPVDDENVRVTPILFSGANHTYTTDAPGATFSFVNGNWTWNIGSLKVGQTYTLTLTATINETGPGFVRGTISGAAEDEIQQNNTVDINFCAVLPDAGVITGAVELCVGTVGEYSIEPVVGATGYTWNVPSGWRITSGQGTTKITVEATNRNDEAFIQVSVNNSCGASPPSRLKVNNYPDPPATPGPITANEGVCAGEGATYSIEPVKDATSYIWTVPAGWKIVTGQGTTQISVTVGESGGKVTVKAKNVCGVSPNAAELEVKPYLQAPNQPSNISGSGTLPFCVTTDRVTFSVTASGDVAEYVWEYPTEWTIISGQGTNTVVFNPNGVGGTVTVKGINACGTSPSRTFNVVPVPGPPVNPGDISGAFPVCQNSVGTKYSVAPVPGATGYTWYVPDGWTITAGQGTNEITVSLSETASGGQLRVQAFNECGASGITRKDVTTATGAPSAPVAIKGVEFGCTDKTTVYEIDAVAGAQSYTWTLPPTWSIVSGQGTTRITVTIGSQSGNVSVIATNSCGQSSPATKAVRPFPTVPASPIAIKGPAEVCIGQSEAVYVLEPVDHTLEYIWAVPSGWTIISGQGTTEIKVKVGTLAGDITVTASNPCGNSVPAKLRVVPVPDVPAPQAGPITGNAQYCAGLNQTYSIAEVPGASSYFWSFPGADWVIVEGQGTTRVTVKAGATQGQVKVATVNNCGTRSTATGFTVQSVGSVPPSPAAIISGNESYCGNATGLTFRIAAVPTATSYEWVVPAGWKIESGQGTTQIKATAGTAGGEVTVVAVNSCGKSQSVKLLTEPQRPLMNPEAIKGPELACVGRTDAVYSIPAISGAETYLWKVPTGWEILEGAGTNSIKVKITGRGDVFVSAKNACGTTAESKLTVEVVTSPPLAPTAIKGETLTCASRTTTYSIDPVANASSYSWKVPTGWTITAGHGSTQITVQIGTGSGEISVEAVNDCDRSAATKLAVSARPLPVISRIVDRTLACSDIATFELESNSPGALFTWEVPAGWEILSGQGTSVITVMQGNNRGEITVVADNGECKSDPVSMVSDPGLREANLIVPNVFTPNNDGENDTWMIGNLANYPDNEVVVVNRWGNEVYKSKAYQNNWNGDKLAEGTYYYLIRLTLCDGSEKTYKGYVMIVR</sequence>
<feature type="domain" description="PKD-like" evidence="5">
    <location>
        <begin position="883"/>
        <end position="958"/>
    </location>
</feature>
<evidence type="ECO:0000256" key="2">
    <source>
        <dbReference type="ARBA" id="ARBA00022729"/>
    </source>
</evidence>
<dbReference type="InterPro" id="IPR013783">
    <property type="entry name" value="Ig-like_fold"/>
</dbReference>
<dbReference type="InterPro" id="IPR021884">
    <property type="entry name" value="Ice-bd_prot"/>
</dbReference>
<dbReference type="Pfam" id="PF19408">
    <property type="entry name" value="PKD_6"/>
    <property type="match status" value="11"/>
</dbReference>
<dbReference type="InterPro" id="IPR047589">
    <property type="entry name" value="DUF11_rpt"/>
</dbReference>
<reference evidence="7" key="1">
    <citation type="submission" date="2017-01" db="EMBL/GenBank/DDBJ databases">
        <authorList>
            <person name="Varghese N."/>
            <person name="Submissions S."/>
        </authorList>
    </citation>
    <scope>NUCLEOTIDE SEQUENCE [LARGE SCALE GENOMIC DNA]</scope>
    <source>
        <strain evidence="7">LP100</strain>
    </source>
</reference>
<evidence type="ECO:0000256" key="1">
    <source>
        <dbReference type="ARBA" id="ARBA00005445"/>
    </source>
</evidence>